<evidence type="ECO:0000313" key="2">
    <source>
        <dbReference type="EMBL" id="KFB41887.1"/>
    </source>
</evidence>
<proteinExistence type="predicted"/>
<name>A0A084VV93_ANOSI</name>
<sequence>MRYCIQNPIDPATRPRPRELRLRLSLRVPTDTTPAPPNTPSRSPPDMSPVHGAPPLPPRGRRSKERQMPLSSWMIGRALVRSFLRWQDTGPNIAAVITFVMRWCACPEE</sequence>
<feature type="compositionally biased region" description="Pro residues" evidence="1">
    <location>
        <begin position="34"/>
        <end position="58"/>
    </location>
</feature>
<evidence type="ECO:0000256" key="1">
    <source>
        <dbReference type="SAM" id="MobiDB-lite"/>
    </source>
</evidence>
<evidence type="ECO:0000313" key="3">
    <source>
        <dbReference type="EnsemblMetazoa" id="ASIC009446-PA"/>
    </source>
</evidence>
<dbReference type="AlphaFoldDB" id="A0A084VV93"/>
<accession>A0A084VV93</accession>
<protein>
    <submittedName>
        <fullName evidence="2 3">Uncharacterized protein</fullName>
    </submittedName>
</protein>
<dbReference type="VEuPathDB" id="VectorBase:ASIC009446"/>
<dbReference type="EMBL" id="KE525157">
    <property type="protein sequence ID" value="KFB41887.1"/>
    <property type="molecule type" value="Genomic_DNA"/>
</dbReference>
<dbReference type="Proteomes" id="UP000030765">
    <property type="component" value="Unassembled WGS sequence"/>
</dbReference>
<gene>
    <name evidence="2" type="ORF">ZHAS_00009446</name>
</gene>
<feature type="region of interest" description="Disordered" evidence="1">
    <location>
        <begin position="24"/>
        <end position="68"/>
    </location>
</feature>
<reference evidence="2 4" key="1">
    <citation type="journal article" date="2014" name="BMC Genomics">
        <title>Genome sequence of Anopheles sinensis provides insight into genetics basis of mosquito competence for malaria parasites.</title>
        <authorList>
            <person name="Zhou D."/>
            <person name="Zhang D."/>
            <person name="Ding G."/>
            <person name="Shi L."/>
            <person name="Hou Q."/>
            <person name="Ye Y."/>
            <person name="Xu Y."/>
            <person name="Zhou H."/>
            <person name="Xiong C."/>
            <person name="Li S."/>
            <person name="Yu J."/>
            <person name="Hong S."/>
            <person name="Yu X."/>
            <person name="Zou P."/>
            <person name="Chen C."/>
            <person name="Chang X."/>
            <person name="Wang W."/>
            <person name="Lv Y."/>
            <person name="Sun Y."/>
            <person name="Ma L."/>
            <person name="Shen B."/>
            <person name="Zhu C."/>
        </authorList>
    </citation>
    <scope>NUCLEOTIDE SEQUENCE [LARGE SCALE GENOMIC DNA]</scope>
</reference>
<evidence type="ECO:0000313" key="4">
    <source>
        <dbReference type="Proteomes" id="UP000030765"/>
    </source>
</evidence>
<reference evidence="3" key="2">
    <citation type="submission" date="2020-05" db="UniProtKB">
        <authorList>
            <consortium name="EnsemblMetazoa"/>
        </authorList>
    </citation>
    <scope>IDENTIFICATION</scope>
</reference>
<dbReference type="EnsemblMetazoa" id="ASIC009446-RA">
    <property type="protein sequence ID" value="ASIC009446-PA"/>
    <property type="gene ID" value="ASIC009446"/>
</dbReference>
<keyword evidence="4" id="KW-1185">Reference proteome</keyword>
<dbReference type="EMBL" id="ATLV01017164">
    <property type="status" value="NOT_ANNOTATED_CDS"/>
    <property type="molecule type" value="Genomic_DNA"/>
</dbReference>
<organism evidence="2">
    <name type="scientific">Anopheles sinensis</name>
    <name type="common">Mosquito</name>
    <dbReference type="NCBI Taxonomy" id="74873"/>
    <lineage>
        <taxon>Eukaryota</taxon>
        <taxon>Metazoa</taxon>
        <taxon>Ecdysozoa</taxon>
        <taxon>Arthropoda</taxon>
        <taxon>Hexapoda</taxon>
        <taxon>Insecta</taxon>
        <taxon>Pterygota</taxon>
        <taxon>Neoptera</taxon>
        <taxon>Endopterygota</taxon>
        <taxon>Diptera</taxon>
        <taxon>Nematocera</taxon>
        <taxon>Culicoidea</taxon>
        <taxon>Culicidae</taxon>
        <taxon>Anophelinae</taxon>
        <taxon>Anopheles</taxon>
    </lineage>
</organism>
<feature type="compositionally biased region" description="Low complexity" evidence="1">
    <location>
        <begin position="24"/>
        <end position="33"/>
    </location>
</feature>